<dbReference type="AlphaFoldDB" id="A0A5J4XB66"/>
<evidence type="ECO:0000313" key="1">
    <source>
        <dbReference type="EMBL" id="KAA6404404.1"/>
    </source>
</evidence>
<proteinExistence type="predicted"/>
<organism evidence="1 2">
    <name type="scientific">Streblomastix strix</name>
    <dbReference type="NCBI Taxonomy" id="222440"/>
    <lineage>
        <taxon>Eukaryota</taxon>
        <taxon>Metamonada</taxon>
        <taxon>Preaxostyla</taxon>
        <taxon>Oxymonadida</taxon>
        <taxon>Streblomastigidae</taxon>
        <taxon>Streblomastix</taxon>
    </lineage>
</organism>
<name>A0A5J4XB66_9EUKA</name>
<accession>A0A5J4XB66</accession>
<evidence type="ECO:0000313" key="2">
    <source>
        <dbReference type="Proteomes" id="UP000324800"/>
    </source>
</evidence>
<gene>
    <name evidence="1" type="ORF">EZS28_000063</name>
</gene>
<reference evidence="1 2" key="1">
    <citation type="submission" date="2019-03" db="EMBL/GenBank/DDBJ databases">
        <title>Single cell metagenomics reveals metabolic interactions within the superorganism composed of flagellate Streblomastix strix and complex community of Bacteroidetes bacteria on its surface.</title>
        <authorList>
            <person name="Treitli S.C."/>
            <person name="Kolisko M."/>
            <person name="Husnik F."/>
            <person name="Keeling P."/>
            <person name="Hampl V."/>
        </authorList>
    </citation>
    <scope>NUCLEOTIDE SEQUENCE [LARGE SCALE GENOMIC DNA]</scope>
    <source>
        <strain evidence="1">ST1C</strain>
    </source>
</reference>
<protein>
    <submittedName>
        <fullName evidence="1">Uncharacterized protein</fullName>
    </submittedName>
</protein>
<dbReference type="EMBL" id="SNRW01000004">
    <property type="protein sequence ID" value="KAA6404404.1"/>
    <property type="molecule type" value="Genomic_DNA"/>
</dbReference>
<sequence length="684" mass="78083">MGPINRKKASIYSSRQILKQSSKIQFSDLSCNIKDGLSDDADNYTLLEDEYMQSKGCEAFVDEIDDDVSVRFHGQVKAILKENGHFEHETKEELHYSFWEFESQENMKIWTAYVLADAAQIKSSHLQNVVQSRLQSVIFRVQKQLVVDVFIPPKMIPMKRKGRRKLIDQKITQDIVTIFEGVLKKPASKIEMLNHSLEPVTRQMHFEDISWNGANIIFPMSEVGPILKEESPGYARRQLESSAAVTQGMAMLINDAARNETDNLVGKMLKVFEASLISVADASSKENQDKKVQIRGRRMKTFYHSILRKDTKRSLESKLTQEEESLGARLGSIAVKIEEGSSKTRETSNTNQQEDIIVIFTSKLDQTPGRVQTQFNSSRFQVVLKESNVIIKYIPTLFEYVGLAVRRDFQCFDTVLTARQHIVKLMCWEINSYDPDKCGEGDVVRQDCNSLDLSMQHAITTVRWGDSPLDPIKQLKGYDEVEQQQCSGSHKEQMQKQNNSLKNQFDTMRLVSASPIGITIPNIRNQPDFTQQLFTDHQYQSSELPTDIISQLCHANSTQINWPNGEILIHFLDIWKLIKAEILITREEIQRKRSGSWITDTERTARGDCGGGIIQSTEMDQSLLCHFKEGQRKMEDDNGQFLAQLTSPFIILYSGGHIEPLTTSKTQRFHDEDRSGVRLSSYSS</sequence>
<comment type="caution">
    <text evidence="1">The sequence shown here is derived from an EMBL/GenBank/DDBJ whole genome shotgun (WGS) entry which is preliminary data.</text>
</comment>
<dbReference type="Proteomes" id="UP000324800">
    <property type="component" value="Unassembled WGS sequence"/>
</dbReference>